<dbReference type="Pfam" id="PF00249">
    <property type="entry name" value="Myb_DNA-binding"/>
    <property type="match status" value="1"/>
</dbReference>
<organism evidence="9">
    <name type="scientific">Zea mays</name>
    <name type="common">Maize</name>
    <dbReference type="NCBI Taxonomy" id="4577"/>
    <lineage>
        <taxon>Eukaryota</taxon>
        <taxon>Viridiplantae</taxon>
        <taxon>Streptophyta</taxon>
        <taxon>Embryophyta</taxon>
        <taxon>Tracheophyta</taxon>
        <taxon>Spermatophyta</taxon>
        <taxon>Magnoliopsida</taxon>
        <taxon>Liliopsida</taxon>
        <taxon>Poales</taxon>
        <taxon>Poaceae</taxon>
        <taxon>PACMAD clade</taxon>
        <taxon>Panicoideae</taxon>
        <taxon>Andropogonodae</taxon>
        <taxon>Andropogoneae</taxon>
        <taxon>Tripsacinae</taxon>
        <taxon>Zea</taxon>
    </lineage>
</organism>
<dbReference type="eggNOG" id="KOG0048">
    <property type="taxonomic scope" value="Eukaryota"/>
</dbReference>
<dbReference type="ExpressionAtlas" id="A0A1D6LS94">
    <property type="expression patterns" value="baseline and differential"/>
</dbReference>
<dbReference type="AlphaFoldDB" id="A0A1D6LS94"/>
<feature type="domain" description="Myb-like" evidence="7">
    <location>
        <begin position="23"/>
        <end position="73"/>
    </location>
</feature>
<keyword evidence="2" id="KW-0677">Repeat</keyword>
<evidence type="ECO:0000256" key="1">
    <source>
        <dbReference type="ARBA" id="ARBA00004123"/>
    </source>
</evidence>
<dbReference type="STRING" id="4577.A0A1D6LS94"/>
<dbReference type="SMR" id="A0A1D6LS94"/>
<sequence length="463" mass="51881">MVQQNVRLNRCGKRCCRWTNHLRPNLKKEPFNAEEEEKTIKFHIWWGSKWAMMASHLPGRTYNEIKNYWNTRNRRKQGCGSPLHLEYMLSQVSHKDMDCEIPRESHGKKRSNECSKENVADVQELVDELIVFEHLDYGKDIMFPTRPLKHHASTGSVQIPGDIGKTLNYVMTKNQSMPVGSAIGSGYPVYGGKLSTLGTIFSSIQTEIPSIQSSSYSITFCAPEHEGCSETQAPNLCSGSDVVFDPSQCYPVASFSDLGIPDTPLIAGFLNDIALLPGSTDNEIKNYWNTRKRRKRRCGSPLHPEYMLSQVTHKDMDCETPGESHGKKRSNECSKEKVADVQELVDELIVFEHLDYGKDIMFPTRPLKHHASTGSVQIPGDIGKTLNYVMTKNQSMSVGSAIGNGYPVYGGRLSTSGTIFSSIQMEIPSIQSSSYSPSNDWFALCPSACIEQWIPMECDTISQ</sequence>
<dbReference type="PROSITE" id="PS50090">
    <property type="entry name" value="MYB_LIKE"/>
    <property type="match status" value="1"/>
</dbReference>
<dbReference type="FunFam" id="1.10.10.60:FF:000642">
    <property type="entry name" value="MYB transcription factor"/>
    <property type="match status" value="1"/>
</dbReference>
<feature type="domain" description="HTH myb-type" evidence="8">
    <location>
        <begin position="23"/>
        <end position="77"/>
    </location>
</feature>
<keyword evidence="3" id="KW-0805">Transcription regulation</keyword>
<accession>A0A1D6LS94</accession>
<dbReference type="InterPro" id="IPR001005">
    <property type="entry name" value="SANT/Myb"/>
</dbReference>
<dbReference type="InterPro" id="IPR017930">
    <property type="entry name" value="Myb_dom"/>
</dbReference>
<dbReference type="InterPro" id="IPR009057">
    <property type="entry name" value="Homeodomain-like_sf"/>
</dbReference>
<keyword evidence="5" id="KW-0804">Transcription</keyword>
<evidence type="ECO:0000256" key="2">
    <source>
        <dbReference type="ARBA" id="ARBA00022737"/>
    </source>
</evidence>
<comment type="subcellular location">
    <subcellularLocation>
        <location evidence="1">Nucleus</location>
    </subcellularLocation>
</comment>
<evidence type="ECO:0000256" key="6">
    <source>
        <dbReference type="ARBA" id="ARBA00023242"/>
    </source>
</evidence>
<reference evidence="9" key="1">
    <citation type="submission" date="2015-12" db="EMBL/GenBank/DDBJ databases">
        <title>Update maize B73 reference genome by single molecule sequencing technologies.</title>
        <authorList>
            <consortium name="Maize Genome Sequencing Project"/>
            <person name="Ware D."/>
        </authorList>
    </citation>
    <scope>NUCLEOTIDE SEQUENCE</scope>
    <source>
        <tissue evidence="9">Seedling</tissue>
    </source>
</reference>
<dbReference type="SMART" id="SM00717">
    <property type="entry name" value="SANT"/>
    <property type="match status" value="1"/>
</dbReference>
<gene>
    <name evidence="9" type="ORF">ZEAMMB73_Zm00001d036883</name>
</gene>
<evidence type="ECO:0000259" key="8">
    <source>
        <dbReference type="PROSITE" id="PS51294"/>
    </source>
</evidence>
<dbReference type="PANTHER" id="PTHR47995:SF18">
    <property type="entry name" value="TRANSCRIPTION FACTOR MYB65"/>
    <property type="match status" value="1"/>
</dbReference>
<dbReference type="SUPFAM" id="SSF46689">
    <property type="entry name" value="Homeodomain-like"/>
    <property type="match status" value="1"/>
</dbReference>
<dbReference type="CDD" id="cd00167">
    <property type="entry name" value="SANT"/>
    <property type="match status" value="1"/>
</dbReference>
<evidence type="ECO:0000256" key="4">
    <source>
        <dbReference type="ARBA" id="ARBA00023125"/>
    </source>
</evidence>
<dbReference type="PANTHER" id="PTHR47995">
    <property type="entry name" value="TRANSCRIPTION FACTOR MYB33-RELATED"/>
    <property type="match status" value="1"/>
</dbReference>
<evidence type="ECO:0000256" key="5">
    <source>
        <dbReference type="ARBA" id="ARBA00023163"/>
    </source>
</evidence>
<protein>
    <submittedName>
        <fullName evidence="9">Transcription factor MYB104</fullName>
    </submittedName>
</protein>
<evidence type="ECO:0000259" key="7">
    <source>
        <dbReference type="PROSITE" id="PS50090"/>
    </source>
</evidence>
<dbReference type="GO" id="GO:0003677">
    <property type="term" value="F:DNA binding"/>
    <property type="evidence" value="ECO:0007669"/>
    <property type="project" value="UniProtKB-KW"/>
</dbReference>
<keyword evidence="6" id="KW-0539">Nucleus</keyword>
<dbReference type="GO" id="GO:0005634">
    <property type="term" value="C:nucleus"/>
    <property type="evidence" value="ECO:0007669"/>
    <property type="project" value="UniProtKB-SubCell"/>
</dbReference>
<keyword evidence="4" id="KW-0238">DNA-binding</keyword>
<dbReference type="EMBL" id="CM000782">
    <property type="protein sequence ID" value="AQK82321.1"/>
    <property type="molecule type" value="Genomic_DNA"/>
</dbReference>
<dbReference type="Gene3D" id="1.10.10.60">
    <property type="entry name" value="Homeodomain-like"/>
    <property type="match status" value="1"/>
</dbReference>
<dbReference type="PaxDb" id="4577-GRMZM2G376684_P01"/>
<proteinExistence type="predicted"/>
<name>A0A1D6LS94_MAIZE</name>
<evidence type="ECO:0000313" key="9">
    <source>
        <dbReference type="EMBL" id="AQK82321.1"/>
    </source>
</evidence>
<dbReference type="InParanoid" id="A0A1D6LS94"/>
<evidence type="ECO:0000256" key="3">
    <source>
        <dbReference type="ARBA" id="ARBA00023015"/>
    </source>
</evidence>
<dbReference type="PROSITE" id="PS51294">
    <property type="entry name" value="HTH_MYB"/>
    <property type="match status" value="1"/>
</dbReference>